<dbReference type="CDD" id="cd02883">
    <property type="entry name" value="NUDIX_Hydrolase"/>
    <property type="match status" value="1"/>
</dbReference>
<organism evidence="4">
    <name type="scientific">uncultured Acidimicrobiales bacterium</name>
    <dbReference type="NCBI Taxonomy" id="310071"/>
    <lineage>
        <taxon>Bacteria</taxon>
        <taxon>Bacillati</taxon>
        <taxon>Actinomycetota</taxon>
        <taxon>Acidimicrobiia</taxon>
        <taxon>Acidimicrobiales</taxon>
        <taxon>environmental samples</taxon>
    </lineage>
</organism>
<dbReference type="GO" id="GO:0016787">
    <property type="term" value="F:hydrolase activity"/>
    <property type="evidence" value="ECO:0007669"/>
    <property type="project" value="UniProtKB-KW"/>
</dbReference>
<evidence type="ECO:0000259" key="3">
    <source>
        <dbReference type="PROSITE" id="PS51462"/>
    </source>
</evidence>
<dbReference type="Gene3D" id="3.90.79.10">
    <property type="entry name" value="Nucleoside Triphosphate Pyrophosphohydrolase"/>
    <property type="match status" value="1"/>
</dbReference>
<gene>
    <name evidence="4" type="ORF">AVDCRST_MAG10-3687</name>
</gene>
<dbReference type="Pfam" id="PF00293">
    <property type="entry name" value="NUDIX"/>
    <property type="match status" value="1"/>
</dbReference>
<feature type="domain" description="Nudix hydrolase" evidence="3">
    <location>
        <begin position="30"/>
        <end position="157"/>
    </location>
</feature>
<dbReference type="PANTHER" id="PTHR43046:SF14">
    <property type="entry name" value="MUTT_NUDIX FAMILY PROTEIN"/>
    <property type="match status" value="1"/>
</dbReference>
<dbReference type="InterPro" id="IPR015797">
    <property type="entry name" value="NUDIX_hydrolase-like_dom_sf"/>
</dbReference>
<reference evidence="4" key="1">
    <citation type="submission" date="2020-02" db="EMBL/GenBank/DDBJ databases">
        <authorList>
            <person name="Meier V. D."/>
        </authorList>
    </citation>
    <scope>NUCLEOTIDE SEQUENCE</scope>
    <source>
        <strain evidence="4">AVDCRST_MAG10</strain>
    </source>
</reference>
<evidence type="ECO:0000256" key="1">
    <source>
        <dbReference type="ARBA" id="ARBA00001946"/>
    </source>
</evidence>
<evidence type="ECO:0000313" key="4">
    <source>
        <dbReference type="EMBL" id="CAA9277582.1"/>
    </source>
</evidence>
<sequence>MSRRTQTVLLAGYKRLPQVARTFLIRRATPSFHVGAICVVERADGHLLLVRQSYRRDGWGFPGGLLRRREEPADAARRELREELGVDVELSGLPVVVIDTAMRRIDVVFNARLAEESALPERTAHSPEITDARWFPADGLPGLLPEATAALIQLGRTFPPR</sequence>
<dbReference type="InterPro" id="IPR020084">
    <property type="entry name" value="NUDIX_hydrolase_CS"/>
</dbReference>
<name>A0A6J4JEH0_9ACTN</name>
<proteinExistence type="predicted"/>
<dbReference type="InterPro" id="IPR000086">
    <property type="entry name" value="NUDIX_hydrolase_dom"/>
</dbReference>
<comment type="cofactor">
    <cofactor evidence="1">
        <name>Mg(2+)</name>
        <dbReference type="ChEBI" id="CHEBI:18420"/>
    </cofactor>
</comment>
<keyword evidence="2" id="KW-0378">Hydrolase</keyword>
<dbReference type="PROSITE" id="PS51462">
    <property type="entry name" value="NUDIX"/>
    <property type="match status" value="1"/>
</dbReference>
<accession>A0A6J4JEH0</accession>
<dbReference type="SUPFAM" id="SSF55811">
    <property type="entry name" value="Nudix"/>
    <property type="match status" value="1"/>
</dbReference>
<dbReference type="PROSITE" id="PS00893">
    <property type="entry name" value="NUDIX_BOX"/>
    <property type="match status" value="1"/>
</dbReference>
<dbReference type="AlphaFoldDB" id="A0A6J4JEH0"/>
<dbReference type="PANTHER" id="PTHR43046">
    <property type="entry name" value="GDP-MANNOSE MANNOSYL HYDROLASE"/>
    <property type="match status" value="1"/>
</dbReference>
<evidence type="ECO:0000256" key="2">
    <source>
        <dbReference type="ARBA" id="ARBA00022801"/>
    </source>
</evidence>
<dbReference type="EMBL" id="CADCTB010000221">
    <property type="protein sequence ID" value="CAA9277582.1"/>
    <property type="molecule type" value="Genomic_DNA"/>
</dbReference>
<protein>
    <recommendedName>
        <fullName evidence="3">Nudix hydrolase domain-containing protein</fullName>
    </recommendedName>
</protein>